<dbReference type="PRINTS" id="PR00474">
    <property type="entry name" value="GLU5KINASE"/>
</dbReference>
<dbReference type="GO" id="GO:0005829">
    <property type="term" value="C:cytosol"/>
    <property type="evidence" value="ECO:0007669"/>
    <property type="project" value="TreeGrafter"/>
</dbReference>
<dbReference type="Pfam" id="PF00696">
    <property type="entry name" value="AA_kinase"/>
    <property type="match status" value="1"/>
</dbReference>
<feature type="domain" description="Aspartate/glutamate/uridylate kinase" evidence="5">
    <location>
        <begin position="8"/>
        <end position="238"/>
    </location>
</feature>
<evidence type="ECO:0000313" key="6">
    <source>
        <dbReference type="EMBL" id="PIQ69068.1"/>
    </source>
</evidence>
<dbReference type="PANTHER" id="PTHR43654">
    <property type="entry name" value="GLUTAMATE 5-KINASE"/>
    <property type="match status" value="1"/>
</dbReference>
<accession>A0A2H0KCS5</accession>
<keyword evidence="2" id="KW-0547">Nucleotide-binding</keyword>
<evidence type="ECO:0000313" key="7">
    <source>
        <dbReference type="Proteomes" id="UP000229342"/>
    </source>
</evidence>
<dbReference type="InterPro" id="IPR001057">
    <property type="entry name" value="Glu/AcGlu_kinase"/>
</dbReference>
<evidence type="ECO:0000256" key="2">
    <source>
        <dbReference type="ARBA" id="ARBA00022741"/>
    </source>
</evidence>
<gene>
    <name evidence="6" type="ORF">COV91_01080</name>
</gene>
<protein>
    <recommendedName>
        <fullName evidence="5">Aspartate/glutamate/uridylate kinase domain-containing protein</fullName>
    </recommendedName>
</protein>
<keyword evidence="1" id="KW-0808">Transferase</keyword>
<dbReference type="AlphaFoldDB" id="A0A2H0KCS5"/>
<dbReference type="EMBL" id="PCVG01000014">
    <property type="protein sequence ID" value="PIQ69068.1"/>
    <property type="molecule type" value="Genomic_DNA"/>
</dbReference>
<sequence>MIQIKNNLLVVKAGTESLRNGGQHLDPAIADDTASQIAELWESGIVTALVTSGAIAMGRSHCQSHWRDDRPFSKNALASIGAWPLLTYWGNAFLKHNLLIGQGWITYASLNNMLERGMFEKGIRELLSLRTVPVIDENDLLADEEIRALEKGFGDNDSLASRVAIHIQAGAILFLSDTDGFYTEDPKLYPEAKRYRRINAHHIPSHLMERRLTLGTSRGGVQSKILSAAKCAKSGMHVGVSRQYVGKQTIVRFLDGETTGTFVKVRGNTALV</sequence>
<keyword evidence="4" id="KW-0067">ATP-binding</keyword>
<dbReference type="GO" id="GO:0004349">
    <property type="term" value="F:glutamate 5-kinase activity"/>
    <property type="evidence" value="ECO:0007669"/>
    <property type="project" value="TreeGrafter"/>
</dbReference>
<keyword evidence="3" id="KW-0418">Kinase</keyword>
<organism evidence="6 7">
    <name type="scientific">Candidatus Taylorbacteria bacterium CG11_big_fil_rev_8_21_14_0_20_46_11</name>
    <dbReference type="NCBI Taxonomy" id="1975025"/>
    <lineage>
        <taxon>Bacteria</taxon>
        <taxon>Candidatus Tayloriibacteriota</taxon>
    </lineage>
</organism>
<proteinExistence type="predicted"/>
<dbReference type="GO" id="GO:0005524">
    <property type="term" value="F:ATP binding"/>
    <property type="evidence" value="ECO:0007669"/>
    <property type="project" value="UniProtKB-KW"/>
</dbReference>
<evidence type="ECO:0000256" key="4">
    <source>
        <dbReference type="ARBA" id="ARBA00022840"/>
    </source>
</evidence>
<dbReference type="InterPro" id="IPR036393">
    <property type="entry name" value="AceGlu_kinase-like_sf"/>
</dbReference>
<dbReference type="Proteomes" id="UP000229342">
    <property type="component" value="Unassembled WGS sequence"/>
</dbReference>
<name>A0A2H0KCS5_9BACT</name>
<evidence type="ECO:0000256" key="3">
    <source>
        <dbReference type="ARBA" id="ARBA00022777"/>
    </source>
</evidence>
<reference evidence="6 7" key="1">
    <citation type="submission" date="2017-09" db="EMBL/GenBank/DDBJ databases">
        <title>Depth-based differentiation of microbial function through sediment-hosted aquifers and enrichment of novel symbionts in the deep terrestrial subsurface.</title>
        <authorList>
            <person name="Probst A.J."/>
            <person name="Ladd B."/>
            <person name="Jarett J.K."/>
            <person name="Geller-Mcgrath D.E."/>
            <person name="Sieber C.M."/>
            <person name="Emerson J.B."/>
            <person name="Anantharaman K."/>
            <person name="Thomas B.C."/>
            <person name="Malmstrom R."/>
            <person name="Stieglmeier M."/>
            <person name="Klingl A."/>
            <person name="Woyke T."/>
            <person name="Ryan C.M."/>
            <person name="Banfield J.F."/>
        </authorList>
    </citation>
    <scope>NUCLEOTIDE SEQUENCE [LARGE SCALE GENOMIC DNA]</scope>
    <source>
        <strain evidence="6">CG11_big_fil_rev_8_21_14_0_20_46_11</strain>
    </source>
</reference>
<evidence type="ECO:0000256" key="1">
    <source>
        <dbReference type="ARBA" id="ARBA00022679"/>
    </source>
</evidence>
<dbReference type="PANTHER" id="PTHR43654:SF3">
    <property type="entry name" value="GLUTAMATE 5-KINASE"/>
    <property type="match status" value="1"/>
</dbReference>
<dbReference type="InterPro" id="IPR001048">
    <property type="entry name" value="Asp/Glu/Uridylate_kinase"/>
</dbReference>
<comment type="caution">
    <text evidence="6">The sequence shown here is derived from an EMBL/GenBank/DDBJ whole genome shotgun (WGS) entry which is preliminary data.</text>
</comment>
<dbReference type="Gene3D" id="3.40.1160.10">
    <property type="entry name" value="Acetylglutamate kinase-like"/>
    <property type="match status" value="1"/>
</dbReference>
<evidence type="ECO:0000259" key="5">
    <source>
        <dbReference type="Pfam" id="PF00696"/>
    </source>
</evidence>
<dbReference type="SUPFAM" id="SSF53633">
    <property type="entry name" value="Carbamate kinase-like"/>
    <property type="match status" value="1"/>
</dbReference>